<dbReference type="GO" id="GO:0009279">
    <property type="term" value="C:cell outer membrane"/>
    <property type="evidence" value="ECO:0007669"/>
    <property type="project" value="UniProtKB-SubCell"/>
</dbReference>
<sequence>MKRLFLGVAIASVLAGCTTPLERRQASGEFDYIEQPEPVELKVPADLTPPSVSEEFAIPAKTESAQALGQRIDVRPPLQVLPLGESIRLQEGTDSITVLIEDQAGDRNLKQELMTNLKEFIEHKKIGVESIDEVNGEIVTQWVETVEEFGGSWWGKDEYRMRQKYKFDVAVKDNGRTGSLSIELLGHEEFIEDVDQDINLTDSDKRRYAIDMLNSSISYMNFKRQQEAKIAQVKDASGLSITLGKDANGNVTYDTPADFERVWSRMEKLLPVIGFTVKDLDKSQGTYYVDYDPNDGFWASLWGDNDLLALKSGAYQVSVQPADNATQISFKDAEGQPLDNEVVTQLFNQFSEYMSKSQVAR</sequence>
<organism evidence="7 8">
    <name type="scientific">Ferrimonas aestuarii</name>
    <dbReference type="NCBI Taxonomy" id="2569539"/>
    <lineage>
        <taxon>Bacteria</taxon>
        <taxon>Pseudomonadati</taxon>
        <taxon>Pseudomonadota</taxon>
        <taxon>Gammaproteobacteria</taxon>
        <taxon>Alteromonadales</taxon>
        <taxon>Ferrimonadaceae</taxon>
        <taxon>Ferrimonas</taxon>
    </lineage>
</organism>
<comment type="subunit">
    <text evidence="6">Part of the Bam complex.</text>
</comment>
<keyword evidence="5 6" id="KW-0449">Lipoprotein</keyword>
<protein>
    <recommendedName>
        <fullName evidence="6">Outer membrane protein assembly factor BamC</fullName>
    </recommendedName>
</protein>
<accession>A0A4U1BRN8</accession>
<dbReference type="InterPro" id="IPR042268">
    <property type="entry name" value="BamC_C"/>
</dbReference>
<comment type="similarity">
    <text evidence="6">Belongs to the BamC family.</text>
</comment>
<dbReference type="GO" id="GO:0043165">
    <property type="term" value="P:Gram-negative-bacterium-type cell outer membrane assembly"/>
    <property type="evidence" value="ECO:0007669"/>
    <property type="project" value="UniProtKB-UniRule"/>
</dbReference>
<dbReference type="Gene3D" id="3.30.310.170">
    <property type="entry name" value="Outer membrane protein assembly factor BamC"/>
    <property type="match status" value="1"/>
</dbReference>
<dbReference type="PROSITE" id="PS51257">
    <property type="entry name" value="PROKAR_LIPOPROTEIN"/>
    <property type="match status" value="1"/>
</dbReference>
<dbReference type="EMBL" id="SWCJ01000008">
    <property type="protein sequence ID" value="TKB54509.1"/>
    <property type="molecule type" value="Genomic_DNA"/>
</dbReference>
<comment type="caution">
    <text evidence="7">The sequence shown here is derived from an EMBL/GenBank/DDBJ whole genome shotgun (WGS) entry which is preliminary data.</text>
</comment>
<gene>
    <name evidence="6 7" type="primary">bamC</name>
    <name evidence="7" type="ORF">FCL42_11905</name>
</gene>
<dbReference type="InterPro" id="IPR010653">
    <property type="entry name" value="NlpB/DapX"/>
</dbReference>
<dbReference type="RefSeq" id="WP_136863644.1">
    <property type="nucleotide sequence ID" value="NZ_SWCJ01000008.1"/>
</dbReference>
<keyword evidence="8" id="KW-1185">Reference proteome</keyword>
<evidence type="ECO:0000256" key="1">
    <source>
        <dbReference type="ARBA" id="ARBA00022729"/>
    </source>
</evidence>
<dbReference type="AlphaFoldDB" id="A0A4U1BRN8"/>
<evidence type="ECO:0000313" key="8">
    <source>
        <dbReference type="Proteomes" id="UP000305675"/>
    </source>
</evidence>
<evidence type="ECO:0000256" key="5">
    <source>
        <dbReference type="ARBA" id="ARBA00023288"/>
    </source>
</evidence>
<comment type="function">
    <text evidence="6">Part of the outer membrane protein assembly complex, which is involved in assembly and insertion of beta-barrel proteins into the outer membrane.</text>
</comment>
<comment type="subcellular location">
    <subcellularLocation>
        <location evidence="6">Cell outer membrane</location>
        <topology evidence="6">Lipid-anchor</topology>
    </subcellularLocation>
</comment>
<keyword evidence="3 6" id="KW-0564">Palmitate</keyword>
<evidence type="ECO:0000256" key="6">
    <source>
        <dbReference type="HAMAP-Rule" id="MF_00924"/>
    </source>
</evidence>
<dbReference type="Proteomes" id="UP000305675">
    <property type="component" value="Unassembled WGS sequence"/>
</dbReference>
<dbReference type="Gene3D" id="3.30.530.50">
    <property type="match status" value="1"/>
</dbReference>
<evidence type="ECO:0000256" key="3">
    <source>
        <dbReference type="ARBA" id="ARBA00023139"/>
    </source>
</evidence>
<name>A0A4U1BRN8_9GAMM</name>
<evidence type="ECO:0000313" key="7">
    <source>
        <dbReference type="EMBL" id="TKB54509.1"/>
    </source>
</evidence>
<dbReference type="OrthoDB" id="5598420at2"/>
<evidence type="ECO:0000256" key="4">
    <source>
        <dbReference type="ARBA" id="ARBA00023237"/>
    </source>
</evidence>
<keyword evidence="1 6" id="KW-0732">Signal</keyword>
<keyword evidence="2 6" id="KW-0472">Membrane</keyword>
<dbReference type="HAMAP" id="MF_00924">
    <property type="entry name" value="OM_assembly_BamC"/>
    <property type="match status" value="1"/>
</dbReference>
<reference evidence="7 8" key="1">
    <citation type="submission" date="2019-04" db="EMBL/GenBank/DDBJ databases">
        <authorList>
            <person name="Hwang J.C."/>
        </authorList>
    </citation>
    <scope>NUCLEOTIDE SEQUENCE [LARGE SCALE GENOMIC DNA]</scope>
    <source>
        <strain evidence="7 8">IMCC35002</strain>
    </source>
</reference>
<dbReference type="GO" id="GO:0051205">
    <property type="term" value="P:protein insertion into membrane"/>
    <property type="evidence" value="ECO:0007669"/>
    <property type="project" value="UniProtKB-UniRule"/>
</dbReference>
<dbReference type="Pfam" id="PF06804">
    <property type="entry name" value="Lipoprotein_18"/>
    <property type="match status" value="1"/>
</dbReference>
<dbReference type="InterPro" id="IPR014524">
    <property type="entry name" value="BamC"/>
</dbReference>
<evidence type="ECO:0000256" key="2">
    <source>
        <dbReference type="ARBA" id="ARBA00023136"/>
    </source>
</evidence>
<keyword evidence="4 6" id="KW-0998">Cell outer membrane</keyword>
<proteinExistence type="inferred from homology"/>